<dbReference type="AlphaFoldDB" id="A0A822XQN3"/>
<proteinExistence type="predicted"/>
<gene>
    <name evidence="2" type="ORF">HUJ06_022719</name>
</gene>
<evidence type="ECO:0000256" key="1">
    <source>
        <dbReference type="SAM" id="MobiDB-lite"/>
    </source>
</evidence>
<accession>A0A822XQN3</accession>
<sequence length="56" mass="6176">MAKQTEKAFPKQPKGKRPGKGGNHFWCGKAFLGFKMSREAIENSLCSLSLSLSFSI</sequence>
<reference evidence="2 3" key="1">
    <citation type="journal article" date="2020" name="Mol. Biol. Evol.">
        <title>Distinct Expression and Methylation Patterns for Genes with Different Fates following a Single Whole-Genome Duplication in Flowering Plants.</title>
        <authorList>
            <person name="Shi T."/>
            <person name="Rahmani R.S."/>
            <person name="Gugger P.F."/>
            <person name="Wang M."/>
            <person name="Li H."/>
            <person name="Zhang Y."/>
            <person name="Li Z."/>
            <person name="Wang Q."/>
            <person name="Van de Peer Y."/>
            <person name="Marchal K."/>
            <person name="Chen J."/>
        </authorList>
    </citation>
    <scope>NUCLEOTIDE SEQUENCE [LARGE SCALE GENOMIC DNA]</scope>
    <source>
        <tissue evidence="2">Leaf</tissue>
    </source>
</reference>
<name>A0A822XQN3_NELNU</name>
<dbReference type="Proteomes" id="UP000607653">
    <property type="component" value="Unassembled WGS sequence"/>
</dbReference>
<comment type="caution">
    <text evidence="2">The sequence shown here is derived from an EMBL/GenBank/DDBJ whole genome shotgun (WGS) entry which is preliminary data.</text>
</comment>
<organism evidence="2 3">
    <name type="scientific">Nelumbo nucifera</name>
    <name type="common">Sacred lotus</name>
    <dbReference type="NCBI Taxonomy" id="4432"/>
    <lineage>
        <taxon>Eukaryota</taxon>
        <taxon>Viridiplantae</taxon>
        <taxon>Streptophyta</taxon>
        <taxon>Embryophyta</taxon>
        <taxon>Tracheophyta</taxon>
        <taxon>Spermatophyta</taxon>
        <taxon>Magnoliopsida</taxon>
        <taxon>Proteales</taxon>
        <taxon>Nelumbonaceae</taxon>
        <taxon>Nelumbo</taxon>
    </lineage>
</organism>
<evidence type="ECO:0000313" key="3">
    <source>
        <dbReference type="Proteomes" id="UP000607653"/>
    </source>
</evidence>
<evidence type="ECO:0000313" key="2">
    <source>
        <dbReference type="EMBL" id="DAD21256.1"/>
    </source>
</evidence>
<dbReference type="EMBL" id="DUZY01000001">
    <property type="protein sequence ID" value="DAD21256.1"/>
    <property type="molecule type" value="Genomic_DNA"/>
</dbReference>
<feature type="region of interest" description="Disordered" evidence="1">
    <location>
        <begin position="1"/>
        <end position="22"/>
    </location>
</feature>
<evidence type="ECO:0008006" key="4">
    <source>
        <dbReference type="Google" id="ProtNLM"/>
    </source>
</evidence>
<keyword evidence="3" id="KW-1185">Reference proteome</keyword>
<protein>
    <recommendedName>
        <fullName evidence="4">40S ribosomal protein S11-like</fullName>
    </recommendedName>
</protein>